<evidence type="ECO:0000256" key="9">
    <source>
        <dbReference type="ARBA" id="ARBA00023204"/>
    </source>
</evidence>
<dbReference type="CDD" id="cd00056">
    <property type="entry name" value="ENDO3c"/>
    <property type="match status" value="1"/>
</dbReference>
<dbReference type="GO" id="GO:0046872">
    <property type="term" value="F:metal ion binding"/>
    <property type="evidence" value="ECO:0007669"/>
    <property type="project" value="UniProtKB-KW"/>
</dbReference>
<dbReference type="EMBL" id="QURB01000008">
    <property type="protein sequence ID" value="RFC53619.1"/>
    <property type="molecule type" value="Genomic_DNA"/>
</dbReference>
<dbReference type="GO" id="GO:0051539">
    <property type="term" value="F:4 iron, 4 sulfur cluster binding"/>
    <property type="evidence" value="ECO:0007669"/>
    <property type="project" value="UniProtKB-KW"/>
</dbReference>
<evidence type="ECO:0000256" key="10">
    <source>
        <dbReference type="ARBA" id="ARBA00023295"/>
    </source>
</evidence>
<dbReference type="GO" id="GO:0019104">
    <property type="term" value="F:DNA N-glycosylase activity"/>
    <property type="evidence" value="ECO:0007669"/>
    <property type="project" value="TreeGrafter"/>
</dbReference>
<keyword evidence="8" id="KW-0411">Iron-sulfur</keyword>
<dbReference type="GO" id="GO:0004519">
    <property type="term" value="F:endonuclease activity"/>
    <property type="evidence" value="ECO:0007669"/>
    <property type="project" value="UniProtKB-KW"/>
</dbReference>
<keyword evidence="13" id="KW-1185">Reference proteome</keyword>
<dbReference type="SUPFAM" id="SSF48150">
    <property type="entry name" value="DNA-glycosylase"/>
    <property type="match status" value="1"/>
</dbReference>
<dbReference type="GO" id="GO:0006285">
    <property type="term" value="P:base-excision repair, AP site formation"/>
    <property type="evidence" value="ECO:0007669"/>
    <property type="project" value="TreeGrafter"/>
</dbReference>
<comment type="caution">
    <text evidence="12">The sequence shown here is derived from an EMBL/GenBank/DDBJ whole genome shotgun (WGS) entry which is preliminary data.</text>
</comment>
<name>A0A3E1EVN8_9FLAO</name>
<dbReference type="RefSeq" id="WP_116881678.1">
    <property type="nucleotide sequence ID" value="NZ_QURB01000008.1"/>
</dbReference>
<keyword evidence="5" id="KW-0227">DNA damage</keyword>
<dbReference type="Pfam" id="PF00730">
    <property type="entry name" value="HhH-GPD"/>
    <property type="match status" value="1"/>
</dbReference>
<dbReference type="Proteomes" id="UP000257127">
    <property type="component" value="Unassembled WGS sequence"/>
</dbReference>
<organism evidence="12 13">
    <name type="scientific">Brumimicrobium aurantiacum</name>
    <dbReference type="NCBI Taxonomy" id="1737063"/>
    <lineage>
        <taxon>Bacteria</taxon>
        <taxon>Pseudomonadati</taxon>
        <taxon>Bacteroidota</taxon>
        <taxon>Flavobacteriia</taxon>
        <taxon>Flavobacteriales</taxon>
        <taxon>Crocinitomicaceae</taxon>
        <taxon>Brumimicrobium</taxon>
    </lineage>
</organism>
<evidence type="ECO:0000256" key="2">
    <source>
        <dbReference type="ARBA" id="ARBA00008343"/>
    </source>
</evidence>
<keyword evidence="10" id="KW-0326">Glycosidase</keyword>
<keyword evidence="7" id="KW-0408">Iron</keyword>
<evidence type="ECO:0000256" key="6">
    <source>
        <dbReference type="ARBA" id="ARBA00022801"/>
    </source>
</evidence>
<keyword evidence="9" id="KW-0234">DNA repair</keyword>
<keyword evidence="12" id="KW-0255">Endonuclease</keyword>
<dbReference type="InterPro" id="IPR003651">
    <property type="entry name" value="Endonuclease3_FeS-loop_motif"/>
</dbReference>
<sequence length="217" mass="25154">MAKKKIEKVYEKLSNEYEIFAENDNEWEKNGLNSTDFKSLVSVMLSTMTHTKRVIRACNGLYDKATTPKEMLDLSDDELTELIKPVAHYNRKTKHLKEMCQQLIDNHNGEVPRTEKELLELQGVGRKCTDIMMNFNFGGDTIAVDTHVHRVLNRLGIVETKSNEDTADEINRLTPKKYKKHAHVWLIQHGMNICISRKPKCEECIASSLCDYYEKEF</sequence>
<keyword evidence="12" id="KW-0540">Nuclease</keyword>
<evidence type="ECO:0000256" key="1">
    <source>
        <dbReference type="ARBA" id="ARBA00001966"/>
    </source>
</evidence>
<dbReference type="SMART" id="SM00525">
    <property type="entry name" value="FES"/>
    <property type="match status" value="1"/>
</dbReference>
<dbReference type="InterPro" id="IPR023170">
    <property type="entry name" value="HhH_base_excis_C"/>
</dbReference>
<gene>
    <name evidence="12" type="ORF">DXU93_12710</name>
</gene>
<dbReference type="InterPro" id="IPR004035">
    <property type="entry name" value="Endouclease-III_FeS-bd_BS"/>
</dbReference>
<dbReference type="Gene3D" id="1.10.1670.10">
    <property type="entry name" value="Helix-hairpin-Helix base-excision DNA repair enzymes (C-terminal)"/>
    <property type="match status" value="1"/>
</dbReference>
<dbReference type="PANTHER" id="PTHR10359:SF18">
    <property type="entry name" value="ENDONUCLEASE III"/>
    <property type="match status" value="1"/>
</dbReference>
<dbReference type="PIRSF" id="PIRSF001435">
    <property type="entry name" value="Nth"/>
    <property type="match status" value="1"/>
</dbReference>
<dbReference type="OrthoDB" id="9800977at2"/>
<evidence type="ECO:0000256" key="8">
    <source>
        <dbReference type="ARBA" id="ARBA00023014"/>
    </source>
</evidence>
<comment type="similarity">
    <text evidence="2">Belongs to the Nth/MutY family.</text>
</comment>
<dbReference type="SMART" id="SM00478">
    <property type="entry name" value="ENDO3c"/>
    <property type="match status" value="1"/>
</dbReference>
<feature type="domain" description="HhH-GPD" evidence="11">
    <location>
        <begin position="45"/>
        <end position="192"/>
    </location>
</feature>
<keyword evidence="6" id="KW-0378">Hydrolase</keyword>
<dbReference type="FunFam" id="1.10.340.30:FF:000001">
    <property type="entry name" value="Endonuclease III"/>
    <property type="match status" value="1"/>
</dbReference>
<evidence type="ECO:0000259" key="11">
    <source>
        <dbReference type="SMART" id="SM00478"/>
    </source>
</evidence>
<dbReference type="InterPro" id="IPR011257">
    <property type="entry name" value="DNA_glycosylase"/>
</dbReference>
<keyword evidence="3" id="KW-0004">4Fe-4S</keyword>
<dbReference type="PANTHER" id="PTHR10359">
    <property type="entry name" value="A/G-SPECIFIC ADENINE GLYCOSYLASE/ENDONUCLEASE III"/>
    <property type="match status" value="1"/>
</dbReference>
<dbReference type="InterPro" id="IPR003265">
    <property type="entry name" value="HhH-GPD_domain"/>
</dbReference>
<protein>
    <submittedName>
        <fullName evidence="12">Endonuclease III</fullName>
    </submittedName>
</protein>
<evidence type="ECO:0000313" key="12">
    <source>
        <dbReference type="EMBL" id="RFC53619.1"/>
    </source>
</evidence>
<dbReference type="PROSITE" id="PS00764">
    <property type="entry name" value="ENDONUCLEASE_III_1"/>
    <property type="match status" value="1"/>
</dbReference>
<evidence type="ECO:0000256" key="5">
    <source>
        <dbReference type="ARBA" id="ARBA00022763"/>
    </source>
</evidence>
<evidence type="ECO:0000313" key="13">
    <source>
        <dbReference type="Proteomes" id="UP000257127"/>
    </source>
</evidence>
<dbReference type="Gene3D" id="1.10.340.30">
    <property type="entry name" value="Hypothetical protein, domain 2"/>
    <property type="match status" value="1"/>
</dbReference>
<reference evidence="12 13" key="1">
    <citation type="submission" date="2018-08" db="EMBL/GenBank/DDBJ databases">
        <title>The draft genome squence of Brumimicrobium sp. N62.</title>
        <authorList>
            <person name="Du Z.-J."/>
            <person name="Luo H.-R."/>
        </authorList>
    </citation>
    <scope>NUCLEOTIDE SEQUENCE [LARGE SCALE GENOMIC DNA]</scope>
    <source>
        <strain evidence="12 13">N62</strain>
    </source>
</reference>
<keyword evidence="4" id="KW-0479">Metal-binding</keyword>
<comment type="cofactor">
    <cofactor evidence="1">
        <name>[4Fe-4S] cluster</name>
        <dbReference type="ChEBI" id="CHEBI:49883"/>
    </cofactor>
</comment>
<dbReference type="AlphaFoldDB" id="A0A3E1EVN8"/>
<evidence type="ECO:0000256" key="7">
    <source>
        <dbReference type="ARBA" id="ARBA00023004"/>
    </source>
</evidence>
<accession>A0A3E1EVN8</accession>
<evidence type="ECO:0000256" key="4">
    <source>
        <dbReference type="ARBA" id="ARBA00022723"/>
    </source>
</evidence>
<proteinExistence type="inferred from homology"/>
<evidence type="ECO:0000256" key="3">
    <source>
        <dbReference type="ARBA" id="ARBA00022485"/>
    </source>
</evidence>